<keyword evidence="3" id="KW-1185">Reference proteome</keyword>
<evidence type="ECO:0000256" key="1">
    <source>
        <dbReference type="SAM" id="MobiDB-lite"/>
    </source>
</evidence>
<dbReference type="EMBL" id="JAGTJS010000004">
    <property type="protein sequence ID" value="KAH7271685.1"/>
    <property type="molecule type" value="Genomic_DNA"/>
</dbReference>
<name>A0A9P9L0E5_FUSSL</name>
<sequence length="238" mass="26269">MSRNPSTVNRRGQGDEMRLKRDTLPPSLACGQSTFQITGLRIDRTGRLHPQAQKLAHRRRRTFGEMGPWCALARAPAEDDMKPNTSSSAYPRTAVPVIKFRSQRHGMVYQRGNPFGDGSGVTDCQHSDEELQIYIWAVDPQQTKTGTRQSTWTLGNELKPCQVPLWLSNRDFGYDSALDYARDSHVCPPVHVPPSLYSSPLACLMVVIFVSPSSPTSISPGLQSAAGLEVSFIVGRAT</sequence>
<feature type="region of interest" description="Disordered" evidence="1">
    <location>
        <begin position="1"/>
        <end position="25"/>
    </location>
</feature>
<reference evidence="2" key="1">
    <citation type="journal article" date="2021" name="Nat. Commun.">
        <title>Genetic determinants of endophytism in the Arabidopsis root mycobiome.</title>
        <authorList>
            <person name="Mesny F."/>
            <person name="Miyauchi S."/>
            <person name="Thiergart T."/>
            <person name="Pickel B."/>
            <person name="Atanasova L."/>
            <person name="Karlsson M."/>
            <person name="Huettel B."/>
            <person name="Barry K.W."/>
            <person name="Haridas S."/>
            <person name="Chen C."/>
            <person name="Bauer D."/>
            <person name="Andreopoulos W."/>
            <person name="Pangilinan J."/>
            <person name="LaButti K."/>
            <person name="Riley R."/>
            <person name="Lipzen A."/>
            <person name="Clum A."/>
            <person name="Drula E."/>
            <person name="Henrissat B."/>
            <person name="Kohler A."/>
            <person name="Grigoriev I.V."/>
            <person name="Martin F.M."/>
            <person name="Hacquard S."/>
        </authorList>
    </citation>
    <scope>NUCLEOTIDE SEQUENCE</scope>
    <source>
        <strain evidence="2">FSSC 5 MPI-SDFR-AT-0091</strain>
    </source>
</reference>
<protein>
    <submittedName>
        <fullName evidence="2">Uncharacterized protein</fullName>
    </submittedName>
</protein>
<dbReference type="Proteomes" id="UP000736672">
    <property type="component" value="Unassembled WGS sequence"/>
</dbReference>
<dbReference type="AlphaFoldDB" id="A0A9P9L0E5"/>
<evidence type="ECO:0000313" key="3">
    <source>
        <dbReference type="Proteomes" id="UP000736672"/>
    </source>
</evidence>
<feature type="compositionally biased region" description="Polar residues" evidence="1">
    <location>
        <begin position="1"/>
        <end position="10"/>
    </location>
</feature>
<gene>
    <name evidence="2" type="ORF">B0J15DRAFT_461705</name>
</gene>
<feature type="compositionally biased region" description="Basic and acidic residues" evidence="1">
    <location>
        <begin position="12"/>
        <end position="23"/>
    </location>
</feature>
<evidence type="ECO:0000313" key="2">
    <source>
        <dbReference type="EMBL" id="KAH7271685.1"/>
    </source>
</evidence>
<accession>A0A9P9L0E5</accession>
<organism evidence="2 3">
    <name type="scientific">Fusarium solani</name>
    <name type="common">Filamentous fungus</name>
    <dbReference type="NCBI Taxonomy" id="169388"/>
    <lineage>
        <taxon>Eukaryota</taxon>
        <taxon>Fungi</taxon>
        <taxon>Dikarya</taxon>
        <taxon>Ascomycota</taxon>
        <taxon>Pezizomycotina</taxon>
        <taxon>Sordariomycetes</taxon>
        <taxon>Hypocreomycetidae</taxon>
        <taxon>Hypocreales</taxon>
        <taxon>Nectriaceae</taxon>
        <taxon>Fusarium</taxon>
        <taxon>Fusarium solani species complex</taxon>
    </lineage>
</organism>
<proteinExistence type="predicted"/>
<comment type="caution">
    <text evidence="2">The sequence shown here is derived from an EMBL/GenBank/DDBJ whole genome shotgun (WGS) entry which is preliminary data.</text>
</comment>